<dbReference type="OrthoDB" id="413520at2759"/>
<dbReference type="InterPro" id="IPR029063">
    <property type="entry name" value="SAM-dependent_MTases_sf"/>
</dbReference>
<dbReference type="Proteomes" id="UP000054018">
    <property type="component" value="Unassembled WGS sequence"/>
</dbReference>
<dbReference type="Pfam" id="PF10294">
    <property type="entry name" value="Methyltransf_16"/>
    <property type="match status" value="1"/>
</dbReference>
<keyword evidence="3" id="KW-1185">Reference proteome</keyword>
<dbReference type="GO" id="GO:0005829">
    <property type="term" value="C:cytosol"/>
    <property type="evidence" value="ECO:0007669"/>
    <property type="project" value="TreeGrafter"/>
</dbReference>
<dbReference type="AlphaFoldDB" id="A0A0C9ZP32"/>
<organism evidence="2 3">
    <name type="scientific">Pisolithus microcarpus 441</name>
    <dbReference type="NCBI Taxonomy" id="765257"/>
    <lineage>
        <taxon>Eukaryota</taxon>
        <taxon>Fungi</taxon>
        <taxon>Dikarya</taxon>
        <taxon>Basidiomycota</taxon>
        <taxon>Agaricomycotina</taxon>
        <taxon>Agaricomycetes</taxon>
        <taxon>Agaricomycetidae</taxon>
        <taxon>Boletales</taxon>
        <taxon>Sclerodermatineae</taxon>
        <taxon>Pisolithaceae</taxon>
        <taxon>Pisolithus</taxon>
    </lineage>
</organism>
<dbReference type="HOGENOM" id="CLU_039535_0_0_1"/>
<dbReference type="SUPFAM" id="SSF53335">
    <property type="entry name" value="S-adenosyl-L-methionine-dependent methyltransferases"/>
    <property type="match status" value="1"/>
</dbReference>
<dbReference type="PANTHER" id="PTHR14614:SF161">
    <property type="match status" value="1"/>
</dbReference>
<gene>
    <name evidence="2" type="ORF">PISMIDRAFT_99445</name>
</gene>
<reference evidence="2 3" key="1">
    <citation type="submission" date="2014-04" db="EMBL/GenBank/DDBJ databases">
        <authorList>
            <consortium name="DOE Joint Genome Institute"/>
            <person name="Kuo A."/>
            <person name="Kohler A."/>
            <person name="Costa M.D."/>
            <person name="Nagy L.G."/>
            <person name="Floudas D."/>
            <person name="Copeland A."/>
            <person name="Barry K.W."/>
            <person name="Cichocki N."/>
            <person name="Veneault-Fourrey C."/>
            <person name="LaButti K."/>
            <person name="Lindquist E.A."/>
            <person name="Lipzen A."/>
            <person name="Lundell T."/>
            <person name="Morin E."/>
            <person name="Murat C."/>
            <person name="Sun H."/>
            <person name="Tunlid A."/>
            <person name="Henrissat B."/>
            <person name="Grigoriev I.V."/>
            <person name="Hibbett D.S."/>
            <person name="Martin F."/>
            <person name="Nordberg H.P."/>
            <person name="Cantor M.N."/>
            <person name="Hua S.X."/>
        </authorList>
    </citation>
    <scope>NUCLEOTIDE SEQUENCE [LARGE SCALE GENOMIC DNA]</scope>
    <source>
        <strain evidence="2 3">441</strain>
    </source>
</reference>
<dbReference type="GO" id="GO:0008757">
    <property type="term" value="F:S-adenosylmethionine-dependent methyltransferase activity"/>
    <property type="evidence" value="ECO:0007669"/>
    <property type="project" value="UniProtKB-ARBA"/>
</dbReference>
<protein>
    <recommendedName>
        <fullName evidence="4">Protein-lysine N-methyltransferase EFM6</fullName>
    </recommendedName>
</protein>
<evidence type="ECO:0000313" key="3">
    <source>
        <dbReference type="Proteomes" id="UP000054018"/>
    </source>
</evidence>
<reference evidence="3" key="2">
    <citation type="submission" date="2015-01" db="EMBL/GenBank/DDBJ databases">
        <title>Evolutionary Origins and Diversification of the Mycorrhizal Mutualists.</title>
        <authorList>
            <consortium name="DOE Joint Genome Institute"/>
            <consortium name="Mycorrhizal Genomics Consortium"/>
            <person name="Kohler A."/>
            <person name="Kuo A."/>
            <person name="Nagy L.G."/>
            <person name="Floudas D."/>
            <person name="Copeland A."/>
            <person name="Barry K.W."/>
            <person name="Cichocki N."/>
            <person name="Veneault-Fourrey C."/>
            <person name="LaButti K."/>
            <person name="Lindquist E.A."/>
            <person name="Lipzen A."/>
            <person name="Lundell T."/>
            <person name="Morin E."/>
            <person name="Murat C."/>
            <person name="Riley R."/>
            <person name="Ohm R."/>
            <person name="Sun H."/>
            <person name="Tunlid A."/>
            <person name="Henrissat B."/>
            <person name="Grigoriev I.V."/>
            <person name="Hibbett D.S."/>
            <person name="Martin F."/>
        </authorList>
    </citation>
    <scope>NUCLEOTIDE SEQUENCE [LARGE SCALE GENOMIC DNA]</scope>
    <source>
        <strain evidence="3">441</strain>
    </source>
</reference>
<dbReference type="EMBL" id="KN833720">
    <property type="protein sequence ID" value="KIK24072.1"/>
    <property type="molecule type" value="Genomic_DNA"/>
</dbReference>
<dbReference type="STRING" id="765257.A0A0C9ZP32"/>
<dbReference type="PANTHER" id="PTHR14614">
    <property type="entry name" value="HEPATOCELLULAR CARCINOMA-ASSOCIATED ANTIGEN"/>
    <property type="match status" value="1"/>
</dbReference>
<name>A0A0C9ZP32_9AGAM</name>
<feature type="compositionally biased region" description="Polar residues" evidence="1">
    <location>
        <begin position="9"/>
        <end position="20"/>
    </location>
</feature>
<evidence type="ECO:0008006" key="4">
    <source>
        <dbReference type="Google" id="ProtNLM"/>
    </source>
</evidence>
<proteinExistence type="predicted"/>
<dbReference type="Gene3D" id="3.40.50.150">
    <property type="entry name" value="Vaccinia Virus protein VP39"/>
    <property type="match status" value="1"/>
</dbReference>
<sequence length="326" mass="36253">MSHHPNFPPSLSISPNTTANDGDEFGISAQRDAIEQFGIAGRVWEAALAMCSYVNSMTVDACDLEFDPPFLEGRGWDGHPTLIELGSGTGIVAAQIARMFLGDGIIIATDLPDVCPLLERNLHAHTGSPDSRKSGCDNLFVRPLSWGNIKHAALIEQEFGLRRDASSMGNAPSSNTLTHVICSDLVYFPELFAPLLRTLIHFTSFPCTAAMNGVYPKIVISYKIRSLQKEAPFWAAFGLWFTFHPVLYRRGLDVKVEPWMPFRDTDPDAPDRTFVFFAYRRPESLSWEIPQSDQDLIDGVGARGTSFRKADDTFETLLFMVMDPTE</sequence>
<accession>A0A0C9ZP32</accession>
<feature type="region of interest" description="Disordered" evidence="1">
    <location>
        <begin position="1"/>
        <end position="24"/>
    </location>
</feature>
<dbReference type="InterPro" id="IPR019410">
    <property type="entry name" value="Methyltransf_16"/>
</dbReference>
<evidence type="ECO:0000313" key="2">
    <source>
        <dbReference type="EMBL" id="KIK24072.1"/>
    </source>
</evidence>
<dbReference type="GO" id="GO:0032991">
    <property type="term" value="C:protein-containing complex"/>
    <property type="evidence" value="ECO:0007669"/>
    <property type="project" value="TreeGrafter"/>
</dbReference>
<evidence type="ECO:0000256" key="1">
    <source>
        <dbReference type="SAM" id="MobiDB-lite"/>
    </source>
</evidence>